<dbReference type="PANTHER" id="PTHR47129">
    <property type="entry name" value="QUINONE OXIDOREDUCTASE 2"/>
    <property type="match status" value="1"/>
</dbReference>
<accession>A0A5R9GMR9</accession>
<keyword evidence="3" id="KW-1185">Reference proteome</keyword>
<sequence length="291" mass="30753">MIAITGATGQLGRLVIKQLLNSVPAGELIAAVRSPQRAADLAALRVTVRYADYDRPESLATAFAGVRKLLLISSSEVGQRLPQHRMVIEAAAEAEVELLAYTSILHCDRSPLLLAAEHQQTEALLRDSGLSYVLLRNGWYTENYMAAIPTALQYGQIAGCAGEGRLSSASRSDYAAAAAAVLTSPAQQAGRIYELAGDAAWTLAELAAEISVQSGIPVSFDNVAEADYRDMLVGFGLPEGFARALADSETGIANGELFDDGRQLSRLIGRPTTALSVTVAETLTTLNSGSD</sequence>
<dbReference type="CDD" id="cd05269">
    <property type="entry name" value="TMR_SDR_a"/>
    <property type="match status" value="1"/>
</dbReference>
<gene>
    <name evidence="2" type="ORF">FEF65_12120</name>
</gene>
<evidence type="ECO:0000259" key="1">
    <source>
        <dbReference type="Pfam" id="PF13460"/>
    </source>
</evidence>
<dbReference type="Gene3D" id="3.90.25.10">
    <property type="entry name" value="UDP-galactose 4-epimerase, domain 1"/>
    <property type="match status" value="1"/>
</dbReference>
<name>A0A5R9GMR9_9PROT</name>
<comment type="caution">
    <text evidence="2">The sequence shown here is derived from an EMBL/GenBank/DDBJ whole genome shotgun (WGS) entry which is preliminary data.</text>
</comment>
<dbReference type="Pfam" id="PF13460">
    <property type="entry name" value="NAD_binding_10"/>
    <property type="match status" value="1"/>
</dbReference>
<feature type="domain" description="NAD(P)-binding" evidence="1">
    <location>
        <begin position="6"/>
        <end position="185"/>
    </location>
</feature>
<dbReference type="SUPFAM" id="SSF51735">
    <property type="entry name" value="NAD(P)-binding Rossmann-fold domains"/>
    <property type="match status" value="1"/>
</dbReference>
<evidence type="ECO:0000313" key="2">
    <source>
        <dbReference type="EMBL" id="TLS65713.1"/>
    </source>
</evidence>
<organism evidence="2 3">
    <name type="scientific">Mariprofundus erugo</name>
    <dbReference type="NCBI Taxonomy" id="2528639"/>
    <lineage>
        <taxon>Bacteria</taxon>
        <taxon>Pseudomonadati</taxon>
        <taxon>Pseudomonadota</taxon>
        <taxon>Candidatius Mariprofundia</taxon>
        <taxon>Mariprofundales</taxon>
        <taxon>Mariprofundaceae</taxon>
        <taxon>Mariprofundus</taxon>
    </lineage>
</organism>
<dbReference type="EMBL" id="VBRY01000013">
    <property type="protein sequence ID" value="TLS65713.1"/>
    <property type="molecule type" value="Genomic_DNA"/>
</dbReference>
<evidence type="ECO:0000313" key="3">
    <source>
        <dbReference type="Proteomes" id="UP000306585"/>
    </source>
</evidence>
<dbReference type="PANTHER" id="PTHR47129:SF1">
    <property type="entry name" value="NMRA-LIKE DOMAIN-CONTAINING PROTEIN"/>
    <property type="match status" value="1"/>
</dbReference>
<dbReference type="Gene3D" id="3.40.50.720">
    <property type="entry name" value="NAD(P)-binding Rossmann-like Domain"/>
    <property type="match status" value="1"/>
</dbReference>
<protein>
    <submittedName>
        <fullName evidence="2">SDR family oxidoreductase</fullName>
    </submittedName>
</protein>
<dbReference type="InterPro" id="IPR016040">
    <property type="entry name" value="NAD(P)-bd_dom"/>
</dbReference>
<dbReference type="InterPro" id="IPR036291">
    <property type="entry name" value="NAD(P)-bd_dom_sf"/>
</dbReference>
<dbReference type="RefSeq" id="WP_138240091.1">
    <property type="nucleotide sequence ID" value="NZ_VBRY01000013.1"/>
</dbReference>
<dbReference type="InterPro" id="IPR052718">
    <property type="entry name" value="NmrA-type_oxidoreductase"/>
</dbReference>
<dbReference type="AlphaFoldDB" id="A0A5R9GMR9"/>
<dbReference type="Proteomes" id="UP000306585">
    <property type="component" value="Unassembled WGS sequence"/>
</dbReference>
<reference evidence="2 3" key="1">
    <citation type="journal article" date="2019" name="Appl. Environ. Microbiol.">
        <title>Environmental Evidence and Genomic Insight of Iron-oxidizing Bacteria Preference Towards More Corrosion Resistant Stainless Steel at Higher Salinities.</title>
        <authorList>
            <person name="Garrison C.E."/>
            <person name="Price K.A."/>
            <person name="Field E.K."/>
        </authorList>
    </citation>
    <scope>NUCLEOTIDE SEQUENCE [LARGE SCALE GENOMIC DNA]</scope>
    <source>
        <strain evidence="2 3">P3</strain>
    </source>
</reference>
<proteinExistence type="predicted"/>